<sequence length="76" mass="8555">MKLAFKVLYQQPSLLDEIPETDRQTFRDLLDLLRENESPTNTDPGAGITIVYTGLHGSHPENPTYTDVDEHVVSNT</sequence>
<dbReference type="EMBL" id="WNYA01000169">
    <property type="protein sequence ID" value="KAG8549577.1"/>
    <property type="molecule type" value="Genomic_DNA"/>
</dbReference>
<reference evidence="1" key="1">
    <citation type="thesis" date="2020" institute="ProQuest LLC" country="789 East Eisenhower Parkway, Ann Arbor, MI, USA">
        <title>Comparative Genomics and Chromosome Evolution.</title>
        <authorList>
            <person name="Mudd A.B."/>
        </authorList>
    </citation>
    <scope>NUCLEOTIDE SEQUENCE</scope>
    <source>
        <strain evidence="1">237g6f4</strain>
        <tissue evidence="1">Blood</tissue>
    </source>
</reference>
<proteinExistence type="predicted"/>
<organism evidence="1 2">
    <name type="scientific">Engystomops pustulosus</name>
    <name type="common">Tungara frog</name>
    <name type="synonym">Physalaemus pustulosus</name>
    <dbReference type="NCBI Taxonomy" id="76066"/>
    <lineage>
        <taxon>Eukaryota</taxon>
        <taxon>Metazoa</taxon>
        <taxon>Chordata</taxon>
        <taxon>Craniata</taxon>
        <taxon>Vertebrata</taxon>
        <taxon>Euteleostomi</taxon>
        <taxon>Amphibia</taxon>
        <taxon>Batrachia</taxon>
        <taxon>Anura</taxon>
        <taxon>Neobatrachia</taxon>
        <taxon>Hyloidea</taxon>
        <taxon>Leptodactylidae</taxon>
        <taxon>Leiuperinae</taxon>
        <taxon>Engystomops</taxon>
    </lineage>
</organism>
<accession>A0AAV6ZK86</accession>
<gene>
    <name evidence="1" type="ORF">GDO81_020800</name>
</gene>
<protein>
    <submittedName>
        <fullName evidence="1">Uncharacterized protein</fullName>
    </submittedName>
</protein>
<dbReference type="Proteomes" id="UP000824782">
    <property type="component" value="Unassembled WGS sequence"/>
</dbReference>
<evidence type="ECO:0000313" key="1">
    <source>
        <dbReference type="EMBL" id="KAG8549577.1"/>
    </source>
</evidence>
<name>A0AAV6ZK86_ENGPU</name>
<keyword evidence="2" id="KW-1185">Reference proteome</keyword>
<comment type="caution">
    <text evidence="1">The sequence shown here is derived from an EMBL/GenBank/DDBJ whole genome shotgun (WGS) entry which is preliminary data.</text>
</comment>
<evidence type="ECO:0000313" key="2">
    <source>
        <dbReference type="Proteomes" id="UP000824782"/>
    </source>
</evidence>
<dbReference type="AlphaFoldDB" id="A0AAV6ZK86"/>